<name>A0A0B6ZGF9_9EUPU</name>
<dbReference type="PANTHER" id="PTHR13479:SF40">
    <property type="entry name" value="SMALL RIBOSOMAL SUBUNIT PROTEIN BS18M"/>
    <property type="match status" value="1"/>
</dbReference>
<dbReference type="PANTHER" id="PTHR13479">
    <property type="entry name" value="30S RIBOSOMAL PROTEIN S18"/>
    <property type="match status" value="1"/>
</dbReference>
<dbReference type="Gene3D" id="4.10.640.10">
    <property type="entry name" value="Ribosomal protein S18"/>
    <property type="match status" value="1"/>
</dbReference>
<evidence type="ECO:0000256" key="2">
    <source>
        <dbReference type="ARBA" id="ARBA00022980"/>
    </source>
</evidence>
<dbReference type="GO" id="GO:0070181">
    <property type="term" value="F:small ribosomal subunit rRNA binding"/>
    <property type="evidence" value="ECO:0007669"/>
    <property type="project" value="TreeGrafter"/>
</dbReference>
<evidence type="ECO:0000256" key="3">
    <source>
        <dbReference type="ARBA" id="ARBA00023274"/>
    </source>
</evidence>
<keyword evidence="3" id="KW-0687">Ribonucleoprotein</keyword>
<sequence length="208" mass="24044">AFVKHVRNVLLNGRFTEPLVNCATSVRAVSTQRGVFSNLWILNENKIVYESRQFWGCLSFLCRSYARNAENNNSPSQRSSEIKQDLVGRSYTNPFNPALVEKLLNDMNGDIPISTMPDPFEKEYRRCFICRYNIQADYKNVRLLSQFVSPYTGRIYGRAITGLCIPMQKHIANLIKRSRRSGYMSSLLKDSKYIQDPQPYDAMAKKDY</sequence>
<dbReference type="Pfam" id="PF01084">
    <property type="entry name" value="Ribosomal_S18"/>
    <property type="match status" value="1"/>
</dbReference>
<reference evidence="4" key="1">
    <citation type="submission" date="2014-12" db="EMBL/GenBank/DDBJ databases">
        <title>Insight into the proteome of Arion vulgaris.</title>
        <authorList>
            <person name="Aradska J."/>
            <person name="Bulat T."/>
            <person name="Smidak R."/>
            <person name="Sarate P."/>
            <person name="Gangsoo J."/>
            <person name="Sialana F."/>
            <person name="Bilban M."/>
            <person name="Lubec G."/>
        </authorList>
    </citation>
    <scope>NUCLEOTIDE SEQUENCE</scope>
    <source>
        <tissue evidence="4">Skin</tissue>
    </source>
</reference>
<gene>
    <name evidence="4" type="primary">ORF63603</name>
</gene>
<feature type="non-terminal residue" evidence="4">
    <location>
        <position position="1"/>
    </location>
</feature>
<dbReference type="SUPFAM" id="SSF46911">
    <property type="entry name" value="Ribosomal protein S18"/>
    <property type="match status" value="1"/>
</dbReference>
<evidence type="ECO:0000256" key="1">
    <source>
        <dbReference type="ARBA" id="ARBA00005589"/>
    </source>
</evidence>
<dbReference type="InterPro" id="IPR036870">
    <property type="entry name" value="Ribosomal_bS18_sf"/>
</dbReference>
<comment type="similarity">
    <text evidence="1">Belongs to the bacterial ribosomal protein bS18 family.</text>
</comment>
<proteinExistence type="inferred from homology"/>
<keyword evidence="2" id="KW-0689">Ribosomal protein</keyword>
<evidence type="ECO:0000313" key="4">
    <source>
        <dbReference type="EMBL" id="CEK67699.1"/>
    </source>
</evidence>
<dbReference type="GO" id="GO:0005763">
    <property type="term" value="C:mitochondrial small ribosomal subunit"/>
    <property type="evidence" value="ECO:0007669"/>
    <property type="project" value="TreeGrafter"/>
</dbReference>
<dbReference type="InterPro" id="IPR001648">
    <property type="entry name" value="Ribosomal_bS18"/>
</dbReference>
<dbReference type="AlphaFoldDB" id="A0A0B6ZGF9"/>
<dbReference type="GO" id="GO:0032543">
    <property type="term" value="P:mitochondrial translation"/>
    <property type="evidence" value="ECO:0007669"/>
    <property type="project" value="TreeGrafter"/>
</dbReference>
<evidence type="ECO:0008006" key="5">
    <source>
        <dbReference type="Google" id="ProtNLM"/>
    </source>
</evidence>
<dbReference type="GO" id="GO:0003735">
    <property type="term" value="F:structural constituent of ribosome"/>
    <property type="evidence" value="ECO:0007669"/>
    <property type="project" value="InterPro"/>
</dbReference>
<dbReference type="EMBL" id="HACG01020834">
    <property type="protein sequence ID" value="CEK67699.1"/>
    <property type="molecule type" value="Transcribed_RNA"/>
</dbReference>
<protein>
    <recommendedName>
        <fullName evidence="5">28S ribosomal protein S18c, mitochondrial</fullName>
    </recommendedName>
</protein>
<accession>A0A0B6ZGF9</accession>
<organism evidence="4">
    <name type="scientific">Arion vulgaris</name>
    <dbReference type="NCBI Taxonomy" id="1028688"/>
    <lineage>
        <taxon>Eukaryota</taxon>
        <taxon>Metazoa</taxon>
        <taxon>Spiralia</taxon>
        <taxon>Lophotrochozoa</taxon>
        <taxon>Mollusca</taxon>
        <taxon>Gastropoda</taxon>
        <taxon>Heterobranchia</taxon>
        <taxon>Euthyneura</taxon>
        <taxon>Panpulmonata</taxon>
        <taxon>Eupulmonata</taxon>
        <taxon>Stylommatophora</taxon>
        <taxon>Helicina</taxon>
        <taxon>Arionoidea</taxon>
        <taxon>Arionidae</taxon>
        <taxon>Arion</taxon>
    </lineage>
</organism>